<dbReference type="EC" id="3.1.3.15" evidence="4"/>
<feature type="binding site" evidence="5">
    <location>
        <position position="120"/>
    </location>
    <ligand>
        <name>Mg(2+)</name>
        <dbReference type="ChEBI" id="CHEBI:18420"/>
        <label>1</label>
        <note>catalytic</note>
    </ligand>
</feature>
<reference evidence="7" key="2">
    <citation type="journal article" date="2001" name="Science">
        <title>The composite genome of the legume symbiont Sinorhizobium meliloti.</title>
        <authorList>
            <person name="Galibert F."/>
            <person name="Finan T.M."/>
            <person name="Long S.R."/>
            <person name="Puehler A."/>
            <person name="Abola P."/>
            <person name="Ampe F."/>
            <person name="Barloy-Hubler F."/>
            <person name="Barnett M.J."/>
            <person name="Becker A."/>
            <person name="Boistard P."/>
            <person name="Bothe G."/>
            <person name="Boutry M."/>
            <person name="Bowser L."/>
            <person name="Buhrmester J."/>
            <person name="Cadieu E."/>
            <person name="Capela D."/>
            <person name="Chain P."/>
            <person name="Cowie A."/>
            <person name="Davis R.W."/>
            <person name="Dreano S."/>
            <person name="Federspiel N.A."/>
            <person name="Fisher R.F."/>
            <person name="Gloux S."/>
            <person name="Godrie T."/>
            <person name="Goffeau A."/>
            <person name="Golding B."/>
            <person name="Gouzy J."/>
            <person name="Gurjal M."/>
            <person name="Hernandez-Lucas I."/>
            <person name="Hong A."/>
            <person name="Huizar L."/>
            <person name="Hyman R.W."/>
            <person name="Jones T."/>
            <person name="Kahn D."/>
            <person name="Kahn M.L."/>
            <person name="Kalman S."/>
            <person name="Keating D.H."/>
            <person name="Kiss E."/>
            <person name="Komp C."/>
            <person name="Lelaure V."/>
            <person name="Masuy D."/>
            <person name="Palm C."/>
            <person name="Peck M.C."/>
            <person name="Pohl T.M."/>
            <person name="Portetelle D."/>
            <person name="Purnelle B."/>
            <person name="Ramsperger U."/>
            <person name="Surzycki R."/>
            <person name="Thebault P."/>
            <person name="Vandenbol M."/>
            <person name="Vorhoelter F.J."/>
            <person name="Weidner S."/>
            <person name="Wells D.H."/>
            <person name="Wong K."/>
            <person name="Yeh K.-C."/>
            <person name="Batut J."/>
        </authorList>
    </citation>
    <scope>NUCLEOTIDE SEQUENCE [LARGE SCALE GENOMIC DNA]</scope>
    <source>
        <strain evidence="7">1021</strain>
        <plasmid evidence="7">Plasmid pSymA</plasmid>
    </source>
</reference>
<dbReference type="GO" id="GO:0000105">
    <property type="term" value="P:L-histidine biosynthetic process"/>
    <property type="evidence" value="ECO:0007669"/>
    <property type="project" value="UniProtKB-UniRule"/>
</dbReference>
<proteinExistence type="inferred from homology"/>
<organism evidence="6 7">
    <name type="scientific">Rhizobium meliloti (strain 1021)</name>
    <name type="common">Ensifer meliloti</name>
    <name type="synonym">Sinorhizobium meliloti</name>
    <dbReference type="NCBI Taxonomy" id="266834"/>
    <lineage>
        <taxon>Bacteria</taxon>
        <taxon>Pseudomonadati</taxon>
        <taxon>Pseudomonadota</taxon>
        <taxon>Alphaproteobacteria</taxon>
        <taxon>Hyphomicrobiales</taxon>
        <taxon>Rhizobiaceae</taxon>
        <taxon>Sinorhizobium/Ensifer group</taxon>
        <taxon>Sinorhizobium</taxon>
    </lineage>
</organism>
<dbReference type="OrthoDB" id="9785695at2"/>
<keyword evidence="3" id="KW-0378">Hydrolase</keyword>
<dbReference type="EMBL" id="AE006469">
    <property type="protein sequence ID" value="AAK64912.1"/>
    <property type="molecule type" value="Genomic_DNA"/>
</dbReference>
<dbReference type="NCBIfam" id="TIGR02067">
    <property type="entry name" value="his_9_HisN"/>
    <property type="match status" value="1"/>
</dbReference>
<evidence type="ECO:0000256" key="3">
    <source>
        <dbReference type="ARBA" id="ARBA00022801"/>
    </source>
</evidence>
<evidence type="ECO:0000256" key="2">
    <source>
        <dbReference type="ARBA" id="ARBA00009759"/>
    </source>
</evidence>
<reference evidence="6 7" key="1">
    <citation type="journal article" date="2001" name="Proc. Natl. Acad. Sci. U.S.A.">
        <title>Nucleotide sequence and predicted functions of the entire Sinorhizobium meliloti pSymA megaplasmid.</title>
        <authorList>
            <person name="Barnett M.J."/>
            <person name="Fisher R.F."/>
            <person name="Jones T."/>
            <person name="Komp C."/>
            <person name="Abola A.P."/>
            <person name="Barloy-Hubler F."/>
            <person name="Bowser L."/>
            <person name="Capela D."/>
            <person name="Galibert F."/>
            <person name="Gouzy J."/>
            <person name="Gurjal M."/>
            <person name="Hong A."/>
            <person name="Huizar L."/>
            <person name="Hyman R.W."/>
            <person name="Kahn D."/>
            <person name="Kahn M.L."/>
            <person name="Kalman S."/>
            <person name="Keating D.H."/>
            <person name="Palm C."/>
            <person name="Peck M.C."/>
            <person name="Surzycki R."/>
            <person name="Wells D.H."/>
            <person name="Yeh K.-C."/>
            <person name="Davis R.W."/>
            <person name="Federspiel N.A."/>
            <person name="Long S.R."/>
        </authorList>
    </citation>
    <scope>NUCLEOTIDE SEQUENCE [LARGE SCALE GENOMIC DNA]</scope>
    <source>
        <strain evidence="6 7">1021</strain>
        <plasmid evidence="7">Plasmid pSymA</plasmid>
    </source>
</reference>
<comment type="similarity">
    <text evidence="2">Belongs to the inositol monophosphatase superfamily.</text>
</comment>
<gene>
    <name evidence="6" type="ORF">SMa0483</name>
</gene>
<keyword evidence="6" id="KW-0614">Plasmid</keyword>
<dbReference type="PANTHER" id="PTHR20854">
    <property type="entry name" value="INOSITOL MONOPHOSPHATASE"/>
    <property type="match status" value="1"/>
</dbReference>
<geneLocation type="plasmid" evidence="6 7">
    <name>pSymA</name>
</geneLocation>
<feature type="binding site" evidence="5">
    <location>
        <position position="138"/>
    </location>
    <ligand>
        <name>Mg(2+)</name>
        <dbReference type="ChEBI" id="CHEBI:18420"/>
        <label>1</label>
        <note>catalytic</note>
    </ligand>
</feature>
<dbReference type="PANTHER" id="PTHR20854:SF4">
    <property type="entry name" value="INOSITOL-1-MONOPHOSPHATASE-RELATED"/>
    <property type="match status" value="1"/>
</dbReference>
<keyword evidence="5" id="KW-0479">Metal-binding</keyword>
<dbReference type="Gene3D" id="3.40.190.80">
    <property type="match status" value="1"/>
</dbReference>
<sequence>MPPMQFLRARRSPADNRLSIGIAIPTCRRWTCSPAGGTVPPTTIKGVQNSMFDPPLGEFASFAHDIADLARQTISSAAGVRREPIAKSDASPVTETDRAVEKCLRERIADHFPDHGVLGEEFGAEGLGNEFVWVIDPIDGTKAFVAGLPVYGTLISLTRGGTPILGLIDNPMTGDRWLGVSGQPTTLNNVPIRTASTTALATAFIANGNPDAFSPADKSRVESLRRITRWCVYGGSCIAYGRVADGSVDISIDGGLDPYDYCALVPVITGAGGCITDWQGRPLTLNSGGLCVATATDLLHRHVLEILA</sequence>
<dbReference type="GO" id="GO:0007165">
    <property type="term" value="P:signal transduction"/>
    <property type="evidence" value="ECO:0007669"/>
    <property type="project" value="TreeGrafter"/>
</dbReference>
<feature type="binding site" evidence="5">
    <location>
        <position position="260"/>
    </location>
    <ligand>
        <name>Mg(2+)</name>
        <dbReference type="ChEBI" id="CHEBI:18420"/>
        <label>1</label>
        <note>catalytic</note>
    </ligand>
</feature>
<dbReference type="CDD" id="cd01641">
    <property type="entry name" value="Bacterial_IMPase_like_1"/>
    <property type="match status" value="1"/>
</dbReference>
<feature type="binding site" evidence="5">
    <location>
        <position position="139"/>
    </location>
    <ligand>
        <name>Mg(2+)</name>
        <dbReference type="ChEBI" id="CHEBI:18420"/>
        <label>1</label>
        <note>catalytic</note>
    </ligand>
</feature>
<dbReference type="Gene3D" id="3.30.540.10">
    <property type="entry name" value="Fructose-1,6-Bisphosphatase, subunit A, domain 1"/>
    <property type="match status" value="1"/>
</dbReference>
<evidence type="ECO:0000256" key="4">
    <source>
        <dbReference type="NCBIfam" id="TIGR02067"/>
    </source>
</evidence>
<feature type="binding site" evidence="5">
    <location>
        <position position="136"/>
    </location>
    <ligand>
        <name>Mg(2+)</name>
        <dbReference type="ChEBI" id="CHEBI:18420"/>
        <label>1</label>
        <note>catalytic</note>
    </ligand>
</feature>
<keyword evidence="7" id="KW-1185">Reference proteome</keyword>
<dbReference type="EnsemblBacteria" id="AAK64912">
    <property type="protein sequence ID" value="AAK64912"/>
    <property type="gene ID" value="SMa0483"/>
</dbReference>
<dbReference type="Proteomes" id="UP000001976">
    <property type="component" value="Plasmid pSymA"/>
</dbReference>
<dbReference type="PIR" id="F95293">
    <property type="entry name" value="F95293"/>
</dbReference>
<keyword evidence="5" id="KW-0460">Magnesium</keyword>
<dbReference type="GO" id="GO:0046872">
    <property type="term" value="F:metal ion binding"/>
    <property type="evidence" value="ECO:0007669"/>
    <property type="project" value="UniProtKB-KW"/>
</dbReference>
<dbReference type="SUPFAM" id="SSF56655">
    <property type="entry name" value="Carbohydrate phosphatase"/>
    <property type="match status" value="1"/>
</dbReference>
<dbReference type="HOGENOM" id="CLU_044118_4_1_5"/>
<dbReference type="InterPro" id="IPR000760">
    <property type="entry name" value="Inositol_monophosphatase-like"/>
</dbReference>
<name>Q930E4_RHIME</name>
<dbReference type="AlphaFoldDB" id="Q930E4"/>
<dbReference type="KEGG" id="sme:SMa0483"/>
<dbReference type="PRINTS" id="PR00377">
    <property type="entry name" value="IMPHPHTASES"/>
</dbReference>
<dbReference type="GO" id="GO:0004401">
    <property type="term" value="F:histidinol-phosphatase activity"/>
    <property type="evidence" value="ECO:0007669"/>
    <property type="project" value="UniProtKB-UniRule"/>
</dbReference>
<evidence type="ECO:0000256" key="5">
    <source>
        <dbReference type="PIRSR" id="PIRSR600760-2"/>
    </source>
</evidence>
<evidence type="ECO:0000313" key="6">
    <source>
        <dbReference type="EMBL" id="AAK64912.1"/>
    </source>
</evidence>
<dbReference type="GO" id="GO:0006020">
    <property type="term" value="P:inositol metabolic process"/>
    <property type="evidence" value="ECO:0007669"/>
    <property type="project" value="TreeGrafter"/>
</dbReference>
<dbReference type="Pfam" id="PF00459">
    <property type="entry name" value="Inositol_P"/>
    <property type="match status" value="1"/>
</dbReference>
<dbReference type="GO" id="GO:0008934">
    <property type="term" value="F:inositol monophosphate 1-phosphatase activity"/>
    <property type="evidence" value="ECO:0007669"/>
    <property type="project" value="TreeGrafter"/>
</dbReference>
<dbReference type="InterPro" id="IPR011809">
    <property type="entry name" value="His_9_proposed"/>
</dbReference>
<accession>Q930E4</accession>
<evidence type="ECO:0000313" key="7">
    <source>
        <dbReference type="Proteomes" id="UP000001976"/>
    </source>
</evidence>
<evidence type="ECO:0000256" key="1">
    <source>
        <dbReference type="ARBA" id="ARBA00001946"/>
    </source>
</evidence>
<protein>
    <recommendedName>
        <fullName evidence="4">Histidinol-phosphatase</fullName>
        <ecNumber evidence="4">3.1.3.15</ecNumber>
    </recommendedName>
</protein>
<comment type="cofactor">
    <cofactor evidence="1 5">
        <name>Mg(2+)</name>
        <dbReference type="ChEBI" id="CHEBI:18420"/>
    </cofactor>
</comment>